<dbReference type="RefSeq" id="WP_204717004.1">
    <property type="nucleotide sequence ID" value="NZ_JACJLT010000377.1"/>
</dbReference>
<organism evidence="1 2">
    <name type="scientific">Fusobacterium mortiferum</name>
    <dbReference type="NCBI Taxonomy" id="850"/>
    <lineage>
        <taxon>Bacteria</taxon>
        <taxon>Fusobacteriati</taxon>
        <taxon>Fusobacteriota</taxon>
        <taxon>Fusobacteriia</taxon>
        <taxon>Fusobacteriales</taxon>
        <taxon>Fusobacteriaceae</taxon>
        <taxon>Fusobacterium</taxon>
    </lineage>
</organism>
<feature type="non-terminal residue" evidence="1">
    <location>
        <position position="142"/>
    </location>
</feature>
<gene>
    <name evidence="1" type="ORF">H6A04_12410</name>
</gene>
<accession>A0ABS2G4Q9</accession>
<comment type="caution">
    <text evidence="1">The sequence shown here is derived from an EMBL/GenBank/DDBJ whole genome shotgun (WGS) entry which is preliminary data.</text>
</comment>
<feature type="non-terminal residue" evidence="1">
    <location>
        <position position="1"/>
    </location>
</feature>
<protein>
    <submittedName>
        <fullName evidence="1">NFACT family protein</fullName>
    </submittedName>
</protein>
<evidence type="ECO:0000313" key="1">
    <source>
        <dbReference type="EMBL" id="MBM6876421.1"/>
    </source>
</evidence>
<name>A0ABS2G4Q9_FUSMR</name>
<proteinExistence type="predicted"/>
<keyword evidence="2" id="KW-1185">Reference proteome</keyword>
<dbReference type="Pfam" id="PF05833">
    <property type="entry name" value="NFACT_N"/>
    <property type="match status" value="1"/>
</dbReference>
<reference evidence="1 2" key="1">
    <citation type="journal article" date="2021" name="Sci. Rep.">
        <title>The distribution of antibiotic resistance genes in chicken gut microbiota commensals.</title>
        <authorList>
            <person name="Juricova H."/>
            <person name="Matiasovicova J."/>
            <person name="Kubasova T."/>
            <person name="Cejkova D."/>
            <person name="Rychlik I."/>
        </authorList>
    </citation>
    <scope>NUCLEOTIDE SEQUENCE [LARGE SCALE GENOMIC DNA]</scope>
    <source>
        <strain evidence="1 2">An425</strain>
    </source>
</reference>
<dbReference type="EMBL" id="JACJLT010000377">
    <property type="protein sequence ID" value="MBM6876421.1"/>
    <property type="molecule type" value="Genomic_DNA"/>
</dbReference>
<evidence type="ECO:0000313" key="2">
    <source>
        <dbReference type="Proteomes" id="UP000728968"/>
    </source>
</evidence>
<dbReference type="Proteomes" id="UP000728968">
    <property type="component" value="Unassembled WGS sequence"/>
</dbReference>
<sequence length="142" mass="16778">SKYDEVIEFESFREAINFYISSENLSSSFDSLKTQLLDNILKRIKKDEKILDILAKEKIDKADYEKYKEQGDILAACIYSIKKGMTFVETYDFYNDTMIKIPLEPQHTPQENLEKIYKKYNKLKRGLEANSRRVIEVTEDLD</sequence>